<evidence type="ECO:0000256" key="1">
    <source>
        <dbReference type="ARBA" id="ARBA00038240"/>
    </source>
</evidence>
<dbReference type="RefSeq" id="WP_160486857.1">
    <property type="nucleotide sequence ID" value="NZ_WUBR01000003.1"/>
</dbReference>
<accession>A0A844XI84</accession>
<gene>
    <name evidence="3" type="ORF">GRF63_15240</name>
</gene>
<sequence length="332" mass="36917">MADGLAIESYTGAAHAAAEAFGVEVAALDPISISENVVFRLREAGTGQLYALRLHRPGYHALDTLESERSWTSALAAKGMIVPTGRRSASGNWYELVRTPDAAGMRYAGLTVWHEGQVLGSVLGSRRGPECLPWFEKLGSLLGEMHRHTASWAIPAGFARHRLDRDGLVGDTPFWGRFWQAGTLDNDERSLLSEVRKMVRSRLQELERQGAAFGLIHADAHLDNVLISGERLGLIDFDDCAFGWHAFDMAVALQGSSSHPDFAEIRDHFLAVYQLQQDVPPDIIQQIDLFLLIRELQLVGWRDARPENPENLDKAQWMPQLMQKIDRALGSV</sequence>
<dbReference type="PANTHER" id="PTHR21064">
    <property type="entry name" value="AMINOGLYCOSIDE PHOSPHOTRANSFERASE DOMAIN-CONTAINING PROTEIN-RELATED"/>
    <property type="match status" value="1"/>
</dbReference>
<keyword evidence="4" id="KW-1185">Reference proteome</keyword>
<dbReference type="Gene3D" id="3.90.1200.10">
    <property type="match status" value="1"/>
</dbReference>
<dbReference type="SUPFAM" id="SSF56112">
    <property type="entry name" value="Protein kinase-like (PK-like)"/>
    <property type="match status" value="1"/>
</dbReference>
<dbReference type="Pfam" id="PF01636">
    <property type="entry name" value="APH"/>
    <property type="match status" value="1"/>
</dbReference>
<keyword evidence="3" id="KW-0808">Transferase</keyword>
<comment type="caution">
    <text evidence="3">The sequence shown here is derived from an EMBL/GenBank/DDBJ whole genome shotgun (WGS) entry which is preliminary data.</text>
</comment>
<dbReference type="InterPro" id="IPR011009">
    <property type="entry name" value="Kinase-like_dom_sf"/>
</dbReference>
<dbReference type="GO" id="GO:0004413">
    <property type="term" value="F:homoserine kinase activity"/>
    <property type="evidence" value="ECO:0007669"/>
    <property type="project" value="TreeGrafter"/>
</dbReference>
<comment type="similarity">
    <text evidence="1">Belongs to the pseudomonas-type ThrB family.</text>
</comment>
<evidence type="ECO:0000313" key="4">
    <source>
        <dbReference type="Proteomes" id="UP000461409"/>
    </source>
</evidence>
<dbReference type="InterPro" id="IPR050249">
    <property type="entry name" value="Pseudomonas-type_ThrB"/>
</dbReference>
<dbReference type="AlphaFoldDB" id="A0A844XI84"/>
<name>A0A844XI84_9SPHN</name>
<evidence type="ECO:0000313" key="3">
    <source>
        <dbReference type="EMBL" id="MWV29258.1"/>
    </source>
</evidence>
<protein>
    <submittedName>
        <fullName evidence="3">Phosphotransferase</fullName>
    </submittedName>
</protein>
<reference evidence="3 4" key="2">
    <citation type="submission" date="2020-02" db="EMBL/GenBank/DDBJ databases">
        <title>Erythrobacter dongmakensis sp. nov., isolated from a tidal mudflat.</title>
        <authorList>
            <person name="Kim I.S."/>
        </authorList>
    </citation>
    <scope>NUCLEOTIDE SEQUENCE [LARGE SCALE GENOMIC DNA]</scope>
    <source>
        <strain evidence="3 4">GH3-10</strain>
    </source>
</reference>
<evidence type="ECO:0000259" key="2">
    <source>
        <dbReference type="Pfam" id="PF01636"/>
    </source>
</evidence>
<feature type="domain" description="Aminoglycoside phosphotransferase" evidence="2">
    <location>
        <begin position="35"/>
        <end position="274"/>
    </location>
</feature>
<dbReference type="GO" id="GO:0009088">
    <property type="term" value="P:threonine biosynthetic process"/>
    <property type="evidence" value="ECO:0007669"/>
    <property type="project" value="TreeGrafter"/>
</dbReference>
<organism evidence="3 4">
    <name type="scientific">Aurantiacibacter rhizosphaerae</name>
    <dbReference type="NCBI Taxonomy" id="2691582"/>
    <lineage>
        <taxon>Bacteria</taxon>
        <taxon>Pseudomonadati</taxon>
        <taxon>Pseudomonadota</taxon>
        <taxon>Alphaproteobacteria</taxon>
        <taxon>Sphingomonadales</taxon>
        <taxon>Erythrobacteraceae</taxon>
        <taxon>Aurantiacibacter</taxon>
    </lineage>
</organism>
<reference evidence="3 4" key="1">
    <citation type="submission" date="2019-12" db="EMBL/GenBank/DDBJ databases">
        <authorList>
            <person name="Lee S.D."/>
        </authorList>
    </citation>
    <scope>NUCLEOTIDE SEQUENCE [LARGE SCALE GENOMIC DNA]</scope>
    <source>
        <strain evidence="3 4">GH3-10</strain>
    </source>
</reference>
<proteinExistence type="inferred from homology"/>
<dbReference type="PANTHER" id="PTHR21064:SF6">
    <property type="entry name" value="AMINOGLYCOSIDE PHOSPHOTRANSFERASE DOMAIN-CONTAINING PROTEIN"/>
    <property type="match status" value="1"/>
</dbReference>
<dbReference type="Proteomes" id="UP000461409">
    <property type="component" value="Unassembled WGS sequence"/>
</dbReference>
<dbReference type="EMBL" id="WUBR01000003">
    <property type="protein sequence ID" value="MWV29258.1"/>
    <property type="molecule type" value="Genomic_DNA"/>
</dbReference>
<dbReference type="InterPro" id="IPR002575">
    <property type="entry name" value="Aminoglycoside_PTrfase"/>
</dbReference>